<evidence type="ECO:0000313" key="2">
    <source>
        <dbReference type="Proteomes" id="UP000789901"/>
    </source>
</evidence>
<feature type="non-terminal residue" evidence="1">
    <location>
        <position position="1"/>
    </location>
</feature>
<protein>
    <submittedName>
        <fullName evidence="1">898_t:CDS:1</fullName>
    </submittedName>
</protein>
<reference evidence="1 2" key="1">
    <citation type="submission" date="2021-06" db="EMBL/GenBank/DDBJ databases">
        <authorList>
            <person name="Kallberg Y."/>
            <person name="Tangrot J."/>
            <person name="Rosling A."/>
        </authorList>
    </citation>
    <scope>NUCLEOTIDE SEQUENCE [LARGE SCALE GENOMIC DNA]</scope>
    <source>
        <strain evidence="1 2">120-4 pot B 10/14</strain>
    </source>
</reference>
<organism evidence="1 2">
    <name type="scientific">Gigaspora margarita</name>
    <dbReference type="NCBI Taxonomy" id="4874"/>
    <lineage>
        <taxon>Eukaryota</taxon>
        <taxon>Fungi</taxon>
        <taxon>Fungi incertae sedis</taxon>
        <taxon>Mucoromycota</taxon>
        <taxon>Glomeromycotina</taxon>
        <taxon>Glomeromycetes</taxon>
        <taxon>Diversisporales</taxon>
        <taxon>Gigasporaceae</taxon>
        <taxon>Gigaspora</taxon>
    </lineage>
</organism>
<dbReference type="Proteomes" id="UP000789901">
    <property type="component" value="Unassembled WGS sequence"/>
</dbReference>
<gene>
    <name evidence="1" type="ORF">GMARGA_LOCUS8605</name>
</gene>
<accession>A0ABN7UP65</accession>
<sequence length="67" mass="7575">SKWDFSDLGLGLFHMGFGFGWGVNANMYSPWGKAKITMIDLIQVSVMHLAIYDVFDVQESPSMFKIV</sequence>
<proteinExistence type="predicted"/>
<evidence type="ECO:0000313" key="1">
    <source>
        <dbReference type="EMBL" id="CAG8636337.1"/>
    </source>
</evidence>
<name>A0ABN7UP65_GIGMA</name>
<dbReference type="EMBL" id="CAJVQB010004460">
    <property type="protein sequence ID" value="CAG8636337.1"/>
    <property type="molecule type" value="Genomic_DNA"/>
</dbReference>
<comment type="caution">
    <text evidence="1">The sequence shown here is derived from an EMBL/GenBank/DDBJ whole genome shotgun (WGS) entry which is preliminary data.</text>
</comment>
<keyword evidence="2" id="KW-1185">Reference proteome</keyword>